<protein>
    <submittedName>
        <fullName evidence="1">Uncharacterized protein</fullName>
    </submittedName>
</protein>
<gene>
    <name evidence="1" type="ORF">BDN72DRAFT_299552</name>
</gene>
<accession>A0ACD3AD48</accession>
<organism evidence="1 2">
    <name type="scientific">Pluteus cervinus</name>
    <dbReference type="NCBI Taxonomy" id="181527"/>
    <lineage>
        <taxon>Eukaryota</taxon>
        <taxon>Fungi</taxon>
        <taxon>Dikarya</taxon>
        <taxon>Basidiomycota</taxon>
        <taxon>Agaricomycotina</taxon>
        <taxon>Agaricomycetes</taxon>
        <taxon>Agaricomycetidae</taxon>
        <taxon>Agaricales</taxon>
        <taxon>Pluteineae</taxon>
        <taxon>Pluteaceae</taxon>
        <taxon>Pluteus</taxon>
    </lineage>
</organism>
<evidence type="ECO:0000313" key="2">
    <source>
        <dbReference type="Proteomes" id="UP000308600"/>
    </source>
</evidence>
<dbReference type="EMBL" id="ML208502">
    <property type="protein sequence ID" value="TFK63828.1"/>
    <property type="molecule type" value="Genomic_DNA"/>
</dbReference>
<name>A0ACD3AD48_9AGAR</name>
<sequence>MQTNSEAIVSIDAKVESLQEQIRELYTQRNHLVPVSTLPLEIFTSIIKKAFTERLSSCIDSSRSAKSLVPGEKELSLANLSGRISGRASPNPLSGA</sequence>
<keyword evidence="2" id="KW-1185">Reference proteome</keyword>
<evidence type="ECO:0000313" key="1">
    <source>
        <dbReference type="EMBL" id="TFK63828.1"/>
    </source>
</evidence>
<dbReference type="Proteomes" id="UP000308600">
    <property type="component" value="Unassembled WGS sequence"/>
</dbReference>
<reference evidence="1 2" key="1">
    <citation type="journal article" date="2019" name="Nat. Ecol. Evol.">
        <title>Megaphylogeny resolves global patterns of mushroom evolution.</title>
        <authorList>
            <person name="Varga T."/>
            <person name="Krizsan K."/>
            <person name="Foldi C."/>
            <person name="Dima B."/>
            <person name="Sanchez-Garcia M."/>
            <person name="Sanchez-Ramirez S."/>
            <person name="Szollosi G.J."/>
            <person name="Szarkandi J.G."/>
            <person name="Papp V."/>
            <person name="Albert L."/>
            <person name="Andreopoulos W."/>
            <person name="Angelini C."/>
            <person name="Antonin V."/>
            <person name="Barry K.W."/>
            <person name="Bougher N.L."/>
            <person name="Buchanan P."/>
            <person name="Buyck B."/>
            <person name="Bense V."/>
            <person name="Catcheside P."/>
            <person name="Chovatia M."/>
            <person name="Cooper J."/>
            <person name="Damon W."/>
            <person name="Desjardin D."/>
            <person name="Finy P."/>
            <person name="Geml J."/>
            <person name="Haridas S."/>
            <person name="Hughes K."/>
            <person name="Justo A."/>
            <person name="Karasinski D."/>
            <person name="Kautmanova I."/>
            <person name="Kiss B."/>
            <person name="Kocsube S."/>
            <person name="Kotiranta H."/>
            <person name="LaButti K.M."/>
            <person name="Lechner B.E."/>
            <person name="Liimatainen K."/>
            <person name="Lipzen A."/>
            <person name="Lukacs Z."/>
            <person name="Mihaltcheva S."/>
            <person name="Morgado L.N."/>
            <person name="Niskanen T."/>
            <person name="Noordeloos M.E."/>
            <person name="Ohm R.A."/>
            <person name="Ortiz-Santana B."/>
            <person name="Ovrebo C."/>
            <person name="Racz N."/>
            <person name="Riley R."/>
            <person name="Savchenko A."/>
            <person name="Shiryaev A."/>
            <person name="Soop K."/>
            <person name="Spirin V."/>
            <person name="Szebenyi C."/>
            <person name="Tomsovsky M."/>
            <person name="Tulloss R.E."/>
            <person name="Uehling J."/>
            <person name="Grigoriev I.V."/>
            <person name="Vagvolgyi C."/>
            <person name="Papp T."/>
            <person name="Martin F.M."/>
            <person name="Miettinen O."/>
            <person name="Hibbett D.S."/>
            <person name="Nagy L.G."/>
        </authorList>
    </citation>
    <scope>NUCLEOTIDE SEQUENCE [LARGE SCALE GENOMIC DNA]</scope>
    <source>
        <strain evidence="1 2">NL-1719</strain>
    </source>
</reference>
<proteinExistence type="predicted"/>